<reference evidence="2 3" key="1">
    <citation type="journal article" date="2016" name="Nat. Commun.">
        <title>Thousands of microbial genomes shed light on interconnected biogeochemical processes in an aquifer system.</title>
        <authorList>
            <person name="Anantharaman K."/>
            <person name="Brown C.T."/>
            <person name="Hug L.A."/>
            <person name="Sharon I."/>
            <person name="Castelle C.J."/>
            <person name="Probst A.J."/>
            <person name="Thomas B.C."/>
            <person name="Singh A."/>
            <person name="Wilkins M.J."/>
            <person name="Karaoz U."/>
            <person name="Brodie E.L."/>
            <person name="Williams K.H."/>
            <person name="Hubbard S.S."/>
            <person name="Banfield J.F."/>
        </authorList>
    </citation>
    <scope>NUCLEOTIDE SEQUENCE [LARGE SCALE GENOMIC DNA]</scope>
</reference>
<evidence type="ECO:0000313" key="3">
    <source>
        <dbReference type="Proteomes" id="UP000178603"/>
    </source>
</evidence>
<feature type="transmembrane region" description="Helical" evidence="1">
    <location>
        <begin position="83"/>
        <end position="107"/>
    </location>
</feature>
<evidence type="ECO:0008006" key="4">
    <source>
        <dbReference type="Google" id="ProtNLM"/>
    </source>
</evidence>
<gene>
    <name evidence="2" type="ORF">A3E44_03330</name>
</gene>
<protein>
    <recommendedName>
        <fullName evidence="4">DUF4149 domain-containing protein</fullName>
    </recommendedName>
</protein>
<keyword evidence="1" id="KW-0472">Membrane</keyword>
<keyword evidence="1" id="KW-0812">Transmembrane</keyword>
<dbReference type="Proteomes" id="UP000178603">
    <property type="component" value="Unassembled WGS sequence"/>
</dbReference>
<name>A0A1F8AUH5_9BACT</name>
<evidence type="ECO:0000256" key="1">
    <source>
        <dbReference type="SAM" id="Phobius"/>
    </source>
</evidence>
<evidence type="ECO:0000313" key="2">
    <source>
        <dbReference type="EMBL" id="OGM55290.1"/>
    </source>
</evidence>
<dbReference type="EMBL" id="MGGW01000004">
    <property type="protein sequence ID" value="OGM55290.1"/>
    <property type="molecule type" value="Genomic_DNA"/>
</dbReference>
<sequence length="114" mass="13160">MKYKIVAIMNLIFGLSQMFMSLSYLFVIVPKMKSLYEQFAARVDLTESYLILFAVLIVGILNIITTIKLFTKDGIKLERYFRFGLILIFTSLLGFTIYYQVALASVVNPIYSLY</sequence>
<keyword evidence="1" id="KW-1133">Transmembrane helix</keyword>
<feature type="transmembrane region" description="Helical" evidence="1">
    <location>
        <begin position="7"/>
        <end position="29"/>
    </location>
</feature>
<dbReference type="AlphaFoldDB" id="A0A1F8AUH5"/>
<feature type="transmembrane region" description="Helical" evidence="1">
    <location>
        <begin position="49"/>
        <end position="71"/>
    </location>
</feature>
<organism evidence="2 3">
    <name type="scientific">Candidatus Woesebacteria bacterium RIFCSPHIGHO2_12_FULL_41_24</name>
    <dbReference type="NCBI Taxonomy" id="1802510"/>
    <lineage>
        <taxon>Bacteria</taxon>
        <taxon>Candidatus Woeseibacteriota</taxon>
    </lineage>
</organism>
<comment type="caution">
    <text evidence="2">The sequence shown here is derived from an EMBL/GenBank/DDBJ whole genome shotgun (WGS) entry which is preliminary data.</text>
</comment>
<accession>A0A1F8AUH5</accession>
<proteinExistence type="predicted"/>